<dbReference type="Proteomes" id="UP001610334">
    <property type="component" value="Unassembled WGS sequence"/>
</dbReference>
<feature type="region of interest" description="Disordered" evidence="1">
    <location>
        <begin position="52"/>
        <end position="73"/>
    </location>
</feature>
<name>A0ABR4I400_9EURO</name>
<keyword evidence="3" id="KW-1185">Reference proteome</keyword>
<evidence type="ECO:0000313" key="3">
    <source>
        <dbReference type="Proteomes" id="UP001610334"/>
    </source>
</evidence>
<accession>A0ABR4I400</accession>
<dbReference type="EMBL" id="JBFXLT010000002">
    <property type="protein sequence ID" value="KAL2822481.1"/>
    <property type="molecule type" value="Genomic_DNA"/>
</dbReference>
<proteinExistence type="predicted"/>
<sequence>MHYHDTQAMFLFRRDTQRADDVTILHLASLFWNSDIVGLLLDYRYNEKVGRDLPQCRDTNGPSSALGGRGSQL</sequence>
<organism evidence="2 3">
    <name type="scientific">Aspergillus granulosus</name>
    <dbReference type="NCBI Taxonomy" id="176169"/>
    <lineage>
        <taxon>Eukaryota</taxon>
        <taxon>Fungi</taxon>
        <taxon>Dikarya</taxon>
        <taxon>Ascomycota</taxon>
        <taxon>Pezizomycotina</taxon>
        <taxon>Eurotiomycetes</taxon>
        <taxon>Eurotiomycetidae</taxon>
        <taxon>Eurotiales</taxon>
        <taxon>Aspergillaceae</taxon>
        <taxon>Aspergillus</taxon>
        <taxon>Aspergillus subgen. Nidulantes</taxon>
    </lineage>
</organism>
<reference evidence="2 3" key="1">
    <citation type="submission" date="2024-07" db="EMBL/GenBank/DDBJ databases">
        <title>Section-level genome sequencing and comparative genomics of Aspergillus sections Usti and Cavernicolus.</title>
        <authorList>
            <consortium name="Lawrence Berkeley National Laboratory"/>
            <person name="Nybo J.L."/>
            <person name="Vesth T.C."/>
            <person name="Theobald S."/>
            <person name="Frisvad J.C."/>
            <person name="Larsen T.O."/>
            <person name="Kjaerboelling I."/>
            <person name="Rothschild-Mancinelli K."/>
            <person name="Lyhne E.K."/>
            <person name="Kogle M.E."/>
            <person name="Barry K."/>
            <person name="Clum A."/>
            <person name="Na H."/>
            <person name="Ledsgaard L."/>
            <person name="Lin J."/>
            <person name="Lipzen A."/>
            <person name="Kuo A."/>
            <person name="Riley R."/>
            <person name="Mondo S."/>
            <person name="Labutti K."/>
            <person name="Haridas S."/>
            <person name="Pangalinan J."/>
            <person name="Salamov A.A."/>
            <person name="Simmons B.A."/>
            <person name="Magnuson J.K."/>
            <person name="Chen J."/>
            <person name="Drula E."/>
            <person name="Henrissat B."/>
            <person name="Wiebenga A."/>
            <person name="Lubbers R.J."/>
            <person name="Gomes A.C."/>
            <person name="Makela M.R."/>
            <person name="Stajich J."/>
            <person name="Grigoriev I.V."/>
            <person name="Mortensen U.H."/>
            <person name="De Vries R.P."/>
            <person name="Baker S.E."/>
            <person name="Andersen M.R."/>
        </authorList>
    </citation>
    <scope>NUCLEOTIDE SEQUENCE [LARGE SCALE GENOMIC DNA]</scope>
    <source>
        <strain evidence="2 3">CBS 588.65</strain>
    </source>
</reference>
<gene>
    <name evidence="2" type="ORF">BJX63DRAFT_376626</name>
</gene>
<comment type="caution">
    <text evidence="2">The sequence shown here is derived from an EMBL/GenBank/DDBJ whole genome shotgun (WGS) entry which is preliminary data.</text>
</comment>
<evidence type="ECO:0000313" key="2">
    <source>
        <dbReference type="EMBL" id="KAL2822481.1"/>
    </source>
</evidence>
<protein>
    <submittedName>
        <fullName evidence="2">Uncharacterized protein</fullName>
    </submittedName>
</protein>
<evidence type="ECO:0000256" key="1">
    <source>
        <dbReference type="SAM" id="MobiDB-lite"/>
    </source>
</evidence>